<feature type="region of interest" description="Disordered" evidence="1">
    <location>
        <begin position="58"/>
        <end position="95"/>
    </location>
</feature>
<keyword evidence="3" id="KW-1185">Reference proteome</keyword>
<gene>
    <name evidence="2" type="ORF">EAG_06841</name>
</gene>
<feature type="compositionally biased region" description="Basic and acidic residues" evidence="1">
    <location>
        <begin position="69"/>
        <end position="82"/>
    </location>
</feature>
<dbReference type="InParanoid" id="E2A1I4"/>
<evidence type="ECO:0000313" key="3">
    <source>
        <dbReference type="Proteomes" id="UP000000311"/>
    </source>
</evidence>
<protein>
    <submittedName>
        <fullName evidence="2">Uncharacterized protein</fullName>
    </submittedName>
</protein>
<feature type="region of interest" description="Disordered" evidence="1">
    <location>
        <begin position="119"/>
        <end position="138"/>
    </location>
</feature>
<name>E2A1I4_CAMFO</name>
<sequence>MVGVGLFVTLPQSKSSRGYWRLFTACRKQTYCATSVVDIKCSLEFMALSRNIKERLYTHDDDPQSPVREAQKTQEIAVERMDNAPLKGGGNARHALSSRVITTTTSSFKQGEASIMRRCRPPGQEPSSCTAHSIRACI</sequence>
<organism evidence="3">
    <name type="scientific">Camponotus floridanus</name>
    <name type="common">Florida carpenter ant</name>
    <dbReference type="NCBI Taxonomy" id="104421"/>
    <lineage>
        <taxon>Eukaryota</taxon>
        <taxon>Metazoa</taxon>
        <taxon>Ecdysozoa</taxon>
        <taxon>Arthropoda</taxon>
        <taxon>Hexapoda</taxon>
        <taxon>Insecta</taxon>
        <taxon>Pterygota</taxon>
        <taxon>Neoptera</taxon>
        <taxon>Endopterygota</taxon>
        <taxon>Hymenoptera</taxon>
        <taxon>Apocrita</taxon>
        <taxon>Aculeata</taxon>
        <taxon>Formicoidea</taxon>
        <taxon>Formicidae</taxon>
        <taxon>Formicinae</taxon>
        <taxon>Camponotus</taxon>
    </lineage>
</organism>
<evidence type="ECO:0000256" key="1">
    <source>
        <dbReference type="SAM" id="MobiDB-lite"/>
    </source>
</evidence>
<accession>E2A1I4</accession>
<proteinExistence type="predicted"/>
<dbReference type="AlphaFoldDB" id="E2A1I4"/>
<reference evidence="2 3" key="1">
    <citation type="journal article" date="2010" name="Science">
        <title>Genomic comparison of the ants Camponotus floridanus and Harpegnathos saltator.</title>
        <authorList>
            <person name="Bonasio R."/>
            <person name="Zhang G."/>
            <person name="Ye C."/>
            <person name="Mutti N.S."/>
            <person name="Fang X."/>
            <person name="Qin N."/>
            <person name="Donahue G."/>
            <person name="Yang P."/>
            <person name="Li Q."/>
            <person name="Li C."/>
            <person name="Zhang P."/>
            <person name="Huang Z."/>
            <person name="Berger S.L."/>
            <person name="Reinberg D."/>
            <person name="Wang J."/>
            <person name="Liebig J."/>
        </authorList>
    </citation>
    <scope>NUCLEOTIDE SEQUENCE [LARGE SCALE GENOMIC DNA]</scope>
    <source>
        <strain evidence="3">C129</strain>
    </source>
</reference>
<dbReference type="EMBL" id="GL435766">
    <property type="protein sequence ID" value="EFN72657.1"/>
    <property type="molecule type" value="Genomic_DNA"/>
</dbReference>
<dbReference type="Proteomes" id="UP000000311">
    <property type="component" value="Unassembled WGS sequence"/>
</dbReference>
<evidence type="ECO:0000313" key="2">
    <source>
        <dbReference type="EMBL" id="EFN72657.1"/>
    </source>
</evidence>